<dbReference type="PANTHER" id="PTHR43394">
    <property type="entry name" value="ATP-DEPENDENT PERMEASE MDL1, MITOCHONDRIAL"/>
    <property type="match status" value="1"/>
</dbReference>
<evidence type="ECO:0000256" key="2">
    <source>
        <dbReference type="ARBA" id="ARBA00022448"/>
    </source>
</evidence>
<dbReference type="InterPro" id="IPR027417">
    <property type="entry name" value="P-loop_NTPase"/>
</dbReference>
<dbReference type="GO" id="GO:0005886">
    <property type="term" value="C:plasma membrane"/>
    <property type="evidence" value="ECO:0007669"/>
    <property type="project" value="UniProtKB-SubCell"/>
</dbReference>
<dbReference type="PROSITE" id="PS50929">
    <property type="entry name" value="ABC_TM1F"/>
    <property type="match status" value="1"/>
</dbReference>
<evidence type="ECO:0000256" key="11">
    <source>
        <dbReference type="SAM" id="MobiDB-lite"/>
    </source>
</evidence>
<dbReference type="Pfam" id="PF00005">
    <property type="entry name" value="ABC_tran"/>
    <property type="match status" value="1"/>
</dbReference>
<dbReference type="InterPro" id="IPR003439">
    <property type="entry name" value="ABC_transporter-like_ATP-bd"/>
</dbReference>
<evidence type="ECO:0000256" key="3">
    <source>
        <dbReference type="ARBA" id="ARBA00022475"/>
    </source>
</evidence>
<dbReference type="InterPro" id="IPR017871">
    <property type="entry name" value="ABC_transporter-like_CS"/>
</dbReference>
<dbReference type="CDD" id="cd18551">
    <property type="entry name" value="ABC_6TM_LmrA_like"/>
    <property type="match status" value="1"/>
</dbReference>
<organism evidence="12 13">
    <name type="scientific">Streptomyces clavuligerus</name>
    <dbReference type="NCBI Taxonomy" id="1901"/>
    <lineage>
        <taxon>Bacteria</taxon>
        <taxon>Bacillati</taxon>
        <taxon>Actinomycetota</taxon>
        <taxon>Actinomycetes</taxon>
        <taxon>Kitasatosporales</taxon>
        <taxon>Streptomycetaceae</taxon>
        <taxon>Streptomyces</taxon>
    </lineage>
</organism>
<dbReference type="Proteomes" id="UP000002357">
    <property type="component" value="Chromosome"/>
</dbReference>
<keyword evidence="13" id="KW-1185">Reference proteome</keyword>
<keyword evidence="3" id="KW-1003">Cell membrane</keyword>
<keyword evidence="7" id="KW-0067">ATP-binding</keyword>
<dbReference type="InterPro" id="IPR039421">
    <property type="entry name" value="Type_1_exporter"/>
</dbReference>
<evidence type="ECO:0000256" key="7">
    <source>
        <dbReference type="ARBA" id="ARBA00022840"/>
    </source>
</evidence>
<keyword evidence="6" id="KW-0547">Nucleotide-binding</keyword>
<reference evidence="12 13" key="1">
    <citation type="journal article" date="2010" name="Genome Biol. Evol.">
        <title>The sequence of a 1.8-mb bacterial linear plasmid reveals a rich evolutionary reservoir of secondary metabolic pathways.</title>
        <authorList>
            <person name="Medema M.H."/>
            <person name="Trefzer A."/>
            <person name="Kovalchuk A."/>
            <person name="van den Berg M."/>
            <person name="Mueller U."/>
            <person name="Heijne W."/>
            <person name="Wu L."/>
            <person name="Alam M.T."/>
            <person name="Ronning C.M."/>
            <person name="Nierman W.C."/>
            <person name="Bovenberg R.A.L."/>
            <person name="Breitling R."/>
            <person name="Takano E."/>
        </authorList>
    </citation>
    <scope>NUCLEOTIDE SEQUENCE [LARGE SCALE GENOMIC DNA]</scope>
    <source>
        <strain evidence="13">ATCC 27064 / DSM 738 / JCM 4710 / NBRC 13307 / NCIMB 12785 / NRRL 3585 / VKM Ac-602</strain>
    </source>
</reference>
<keyword evidence="5" id="KW-0812">Transmembrane</keyword>
<dbReference type="SUPFAM" id="SSF52540">
    <property type="entry name" value="P-loop containing nucleoside triphosphate hydrolases"/>
    <property type="match status" value="1"/>
</dbReference>
<dbReference type="PROSITE" id="PS50893">
    <property type="entry name" value="ABC_TRANSPORTER_2"/>
    <property type="match status" value="1"/>
</dbReference>
<dbReference type="KEGG" id="sclf:BB341_21180"/>
<keyword evidence="9" id="KW-0472">Membrane</keyword>
<dbReference type="AlphaFoldDB" id="B5GUZ6"/>
<dbReference type="FunFam" id="3.40.50.300:FF:000221">
    <property type="entry name" value="Multidrug ABC transporter ATP-binding protein"/>
    <property type="match status" value="1"/>
</dbReference>
<dbReference type="SMART" id="SM00382">
    <property type="entry name" value="AAA"/>
    <property type="match status" value="1"/>
</dbReference>
<keyword evidence="4" id="KW-0997">Cell inner membrane</keyword>
<dbReference type="InterPro" id="IPR036640">
    <property type="entry name" value="ABC1_TM_sf"/>
</dbReference>
<sequence>MSTPETTAAKDTPAVRLPAGETWRALYTHFRPHRGRVALGAFFALVGTVTALLQPLAAKRLVEQLGEDESITGVLIGLTALVVLGTAIEALGGYIMARSAESVVLAARRSLIGRLLRLRLPAMERTQPGDLMSRITSDTTLLRAVTTQAIVSAATGLVGLVATLVMLALMDLTLLGVTLGVLVTIGGAVAVIMPQISRATQRSQEAVAQISTRLERAFGAFRTLKASGAEERETKIIAAAAEEAWRQGVHAAKWESVAWSSVGLAVQVSFLAVLGIGGARVASGAIDVATLIAFLLFLFYLFEPVNKLVEAATQYQEGSAAIARIVEAERLETEDLETGEPGAGEPGAGEPGAGADVPGAAAGPVVPAVRDGRDGAERGASVTFENVGFRYREDLPPVHHGVSFEVPGAGMTAFVGPSGAGKTTVFGLIERFYEVTSGRILVDGRDVRDWPVNGLRAAIGYVEQDSPVLAGTLRENLVFAAPGATDEEIAAVLVRARLDTLVERLPEGLDTVVGHRGSQLSGGERQRVAIARALLRKPRLLLMDEATSQLDAVNELALRDVVAEIAREVTVLVVAHRLSTVTLADRIVVMDAGRVRAVGTHAELVAADPLYGELAATQFLAAGG</sequence>
<dbReference type="Gene3D" id="1.20.1560.10">
    <property type="entry name" value="ABC transporter type 1, transmembrane domain"/>
    <property type="match status" value="1"/>
</dbReference>
<feature type="compositionally biased region" description="Gly residues" evidence="11">
    <location>
        <begin position="341"/>
        <end position="352"/>
    </location>
</feature>
<evidence type="ECO:0000256" key="5">
    <source>
        <dbReference type="ARBA" id="ARBA00022692"/>
    </source>
</evidence>
<dbReference type="eggNOG" id="COG1132">
    <property type="taxonomic scope" value="Bacteria"/>
</dbReference>
<keyword evidence="2" id="KW-0813">Transport</keyword>
<evidence type="ECO:0000313" key="12">
    <source>
        <dbReference type="EMBL" id="EFG06466.1"/>
    </source>
</evidence>
<feature type="region of interest" description="Disordered" evidence="11">
    <location>
        <begin position="333"/>
        <end position="357"/>
    </location>
</feature>
<evidence type="ECO:0000256" key="1">
    <source>
        <dbReference type="ARBA" id="ARBA00004429"/>
    </source>
</evidence>
<protein>
    <submittedName>
        <fullName evidence="12">ABC transporter</fullName>
    </submittedName>
</protein>
<evidence type="ECO:0000256" key="9">
    <source>
        <dbReference type="ARBA" id="ARBA00023136"/>
    </source>
</evidence>
<dbReference type="GO" id="GO:0016887">
    <property type="term" value="F:ATP hydrolysis activity"/>
    <property type="evidence" value="ECO:0007669"/>
    <property type="project" value="InterPro"/>
</dbReference>
<dbReference type="OrthoDB" id="9806127at2"/>
<dbReference type="Gene3D" id="3.40.50.300">
    <property type="entry name" value="P-loop containing nucleotide triphosphate hydrolases"/>
    <property type="match status" value="1"/>
</dbReference>
<proteinExistence type="inferred from homology"/>
<gene>
    <name evidence="12" type="ORF">SCLAV_1387</name>
</gene>
<dbReference type="STRING" id="1901.BB341_21180"/>
<comment type="subcellular location">
    <subcellularLocation>
        <location evidence="1">Cell inner membrane</location>
        <topology evidence="1">Multi-pass membrane protein</topology>
    </subcellularLocation>
</comment>
<name>B5GUZ6_STRCL</name>
<dbReference type="EMBL" id="CM000913">
    <property type="protein sequence ID" value="EFG06466.1"/>
    <property type="molecule type" value="Genomic_DNA"/>
</dbReference>
<dbReference type="GO" id="GO:0015421">
    <property type="term" value="F:ABC-type oligopeptide transporter activity"/>
    <property type="evidence" value="ECO:0007669"/>
    <property type="project" value="TreeGrafter"/>
</dbReference>
<keyword evidence="8" id="KW-1133">Transmembrane helix</keyword>
<evidence type="ECO:0000256" key="8">
    <source>
        <dbReference type="ARBA" id="ARBA00022989"/>
    </source>
</evidence>
<dbReference type="InterPro" id="IPR003593">
    <property type="entry name" value="AAA+_ATPase"/>
</dbReference>
<dbReference type="Pfam" id="PF00664">
    <property type="entry name" value="ABC_membrane"/>
    <property type="match status" value="1"/>
</dbReference>
<dbReference type="InterPro" id="IPR011527">
    <property type="entry name" value="ABC1_TM_dom"/>
</dbReference>
<evidence type="ECO:0000256" key="4">
    <source>
        <dbReference type="ARBA" id="ARBA00022519"/>
    </source>
</evidence>
<accession>B5GUZ6</accession>
<dbReference type="RefSeq" id="WP_003955660.1">
    <property type="nucleotide sequence ID" value="NZ_CM000913.1"/>
</dbReference>
<dbReference type="PANTHER" id="PTHR43394:SF1">
    <property type="entry name" value="ATP-BINDING CASSETTE SUB-FAMILY B MEMBER 10, MITOCHONDRIAL"/>
    <property type="match status" value="1"/>
</dbReference>
<evidence type="ECO:0000313" key="13">
    <source>
        <dbReference type="Proteomes" id="UP000002357"/>
    </source>
</evidence>
<comment type="similarity">
    <text evidence="10">Belongs to the ABC transporter superfamily. Siderophore-Fe(3+) uptake transporter (SIUT) (TC 3.A.1.21) family.</text>
</comment>
<dbReference type="PROSITE" id="PS00211">
    <property type="entry name" value="ABC_TRANSPORTER_1"/>
    <property type="match status" value="1"/>
</dbReference>
<evidence type="ECO:0000256" key="6">
    <source>
        <dbReference type="ARBA" id="ARBA00022741"/>
    </source>
</evidence>
<evidence type="ECO:0000256" key="10">
    <source>
        <dbReference type="ARBA" id="ARBA00023455"/>
    </source>
</evidence>
<dbReference type="GeneID" id="93731978"/>
<dbReference type="GO" id="GO:0005524">
    <property type="term" value="F:ATP binding"/>
    <property type="evidence" value="ECO:0007669"/>
    <property type="project" value="UniProtKB-KW"/>
</dbReference>
<dbReference type="SUPFAM" id="SSF90123">
    <property type="entry name" value="ABC transporter transmembrane region"/>
    <property type="match status" value="1"/>
</dbReference>